<protein>
    <submittedName>
        <fullName evidence="2">Uncharacterized protein</fullName>
    </submittedName>
</protein>
<dbReference type="AlphaFoldDB" id="A0A5C2S3P5"/>
<name>A0A5C2S3P5_9APHY</name>
<keyword evidence="1" id="KW-0472">Membrane</keyword>
<feature type="transmembrane region" description="Helical" evidence="1">
    <location>
        <begin position="6"/>
        <end position="29"/>
    </location>
</feature>
<evidence type="ECO:0000313" key="2">
    <source>
        <dbReference type="EMBL" id="RPD57464.1"/>
    </source>
</evidence>
<dbReference type="Proteomes" id="UP000313359">
    <property type="component" value="Unassembled WGS sequence"/>
</dbReference>
<proteinExistence type="predicted"/>
<evidence type="ECO:0000313" key="3">
    <source>
        <dbReference type="Proteomes" id="UP000313359"/>
    </source>
</evidence>
<keyword evidence="1" id="KW-1133">Transmembrane helix</keyword>
<sequence length="341" mass="37051">MSGLGYQIYAFAASVTSMVFLVPSVYSWFKGRMPSAQMRELEALLSETDALLRSALEEGTIDYNYYEEHFHRSIWQAKLNADELRADVYNINGRWQELRAFSLGISSRIRRLIESLTLLRGDIATSSARGRQRLTSMGCTANPALAKYSQRDRVSSLALPVSPANTVQPSTIDGTEPTVGASAITAPIEHLPQAVPPATFTASIAPLTGPPDSEISGETSKSPSPTVQVLPPLCFKSHHKATMDACRAQRFVLQRCGKSATGSACLIGPSSGNKDSERRGFASRIRAFADLFLPPIPANSRAPALPTPPPPYVLVEKGAHLHTVTQWEENGHIVLQVKLPV</sequence>
<organism evidence="2 3">
    <name type="scientific">Lentinus tigrinus ALCF2SS1-6</name>
    <dbReference type="NCBI Taxonomy" id="1328759"/>
    <lineage>
        <taxon>Eukaryota</taxon>
        <taxon>Fungi</taxon>
        <taxon>Dikarya</taxon>
        <taxon>Basidiomycota</taxon>
        <taxon>Agaricomycotina</taxon>
        <taxon>Agaricomycetes</taxon>
        <taxon>Polyporales</taxon>
        <taxon>Polyporaceae</taxon>
        <taxon>Lentinus</taxon>
    </lineage>
</organism>
<dbReference type="EMBL" id="ML122281">
    <property type="protein sequence ID" value="RPD57464.1"/>
    <property type="molecule type" value="Genomic_DNA"/>
</dbReference>
<keyword evidence="1" id="KW-0812">Transmembrane</keyword>
<dbReference type="OrthoDB" id="2757612at2759"/>
<reference evidence="2" key="1">
    <citation type="journal article" date="2018" name="Genome Biol. Evol.">
        <title>Genomics and development of Lentinus tigrinus, a white-rot wood-decaying mushroom with dimorphic fruiting bodies.</title>
        <authorList>
            <person name="Wu B."/>
            <person name="Xu Z."/>
            <person name="Knudson A."/>
            <person name="Carlson A."/>
            <person name="Chen N."/>
            <person name="Kovaka S."/>
            <person name="LaButti K."/>
            <person name="Lipzen A."/>
            <person name="Pennachio C."/>
            <person name="Riley R."/>
            <person name="Schakwitz W."/>
            <person name="Umezawa K."/>
            <person name="Ohm R.A."/>
            <person name="Grigoriev I.V."/>
            <person name="Nagy L.G."/>
            <person name="Gibbons J."/>
            <person name="Hibbett D."/>
        </authorList>
    </citation>
    <scope>NUCLEOTIDE SEQUENCE [LARGE SCALE GENOMIC DNA]</scope>
    <source>
        <strain evidence="2">ALCF2SS1-6</strain>
    </source>
</reference>
<keyword evidence="3" id="KW-1185">Reference proteome</keyword>
<accession>A0A5C2S3P5</accession>
<gene>
    <name evidence="2" type="ORF">L227DRAFT_613771</name>
</gene>
<evidence type="ECO:0000256" key="1">
    <source>
        <dbReference type="SAM" id="Phobius"/>
    </source>
</evidence>